<organism evidence="1 2">
    <name type="scientific">Pseudolycoriella hygida</name>
    <dbReference type="NCBI Taxonomy" id="35572"/>
    <lineage>
        <taxon>Eukaryota</taxon>
        <taxon>Metazoa</taxon>
        <taxon>Ecdysozoa</taxon>
        <taxon>Arthropoda</taxon>
        <taxon>Hexapoda</taxon>
        <taxon>Insecta</taxon>
        <taxon>Pterygota</taxon>
        <taxon>Neoptera</taxon>
        <taxon>Endopterygota</taxon>
        <taxon>Diptera</taxon>
        <taxon>Nematocera</taxon>
        <taxon>Sciaroidea</taxon>
        <taxon>Sciaridae</taxon>
        <taxon>Pseudolycoriella</taxon>
    </lineage>
</organism>
<keyword evidence="2" id="KW-1185">Reference proteome</keyword>
<evidence type="ECO:0000313" key="2">
    <source>
        <dbReference type="Proteomes" id="UP001151699"/>
    </source>
</evidence>
<dbReference type="EMBL" id="WJQU01002919">
    <property type="protein sequence ID" value="KAJ6629275.1"/>
    <property type="molecule type" value="Genomic_DNA"/>
</dbReference>
<dbReference type="Proteomes" id="UP001151699">
    <property type="component" value="Unassembled WGS sequence"/>
</dbReference>
<proteinExistence type="predicted"/>
<name>A0A9Q0MJ00_9DIPT</name>
<dbReference type="AlphaFoldDB" id="A0A9Q0MJ00"/>
<protein>
    <submittedName>
        <fullName evidence="1">Uncharacterized protein</fullName>
    </submittedName>
</protein>
<sequence>MIKKLKPYLKTIDRDPVCCGYQTGKHTKWIVAVETIQNKYLRNDEPEQINGNKELFYSFNVLMISTIC</sequence>
<gene>
    <name evidence="1" type="ORF">Bhyg_16764</name>
</gene>
<reference evidence="1" key="1">
    <citation type="submission" date="2022-07" db="EMBL/GenBank/DDBJ databases">
        <authorList>
            <person name="Trinca V."/>
            <person name="Uliana J.V.C."/>
            <person name="Torres T.T."/>
            <person name="Ward R.J."/>
            <person name="Monesi N."/>
        </authorList>
    </citation>
    <scope>NUCLEOTIDE SEQUENCE</scope>
    <source>
        <strain evidence="1">HSMRA1968</strain>
        <tissue evidence="1">Whole embryos</tissue>
    </source>
</reference>
<comment type="caution">
    <text evidence="1">The sequence shown here is derived from an EMBL/GenBank/DDBJ whole genome shotgun (WGS) entry which is preliminary data.</text>
</comment>
<accession>A0A9Q0MJ00</accession>
<evidence type="ECO:0000313" key="1">
    <source>
        <dbReference type="EMBL" id="KAJ6629275.1"/>
    </source>
</evidence>